<gene>
    <name evidence="8" type="ORF">SAMN05421659_106135</name>
</gene>
<dbReference type="PANTHER" id="PTHR30294:SF29">
    <property type="entry name" value="MULTIDRUG ABC TRANSPORTER PERMEASE YBHS-RELATED"/>
    <property type="match status" value="1"/>
</dbReference>
<proteinExistence type="predicted"/>
<evidence type="ECO:0000256" key="5">
    <source>
        <dbReference type="ARBA" id="ARBA00023136"/>
    </source>
</evidence>
<dbReference type="InterPro" id="IPR051449">
    <property type="entry name" value="ABC-2_transporter_component"/>
</dbReference>
<keyword evidence="9" id="KW-1185">Reference proteome</keyword>
<feature type="transmembrane region" description="Helical" evidence="6">
    <location>
        <begin position="231"/>
        <end position="254"/>
    </location>
</feature>
<dbReference type="AlphaFoldDB" id="A0A1I0PYH3"/>
<feature type="transmembrane region" description="Helical" evidence="6">
    <location>
        <begin position="185"/>
        <end position="210"/>
    </location>
</feature>
<dbReference type="Gene3D" id="3.40.1710.10">
    <property type="entry name" value="abc type-2 transporter like domain"/>
    <property type="match status" value="1"/>
</dbReference>
<organism evidence="8 9">
    <name type="scientific">[Clostridium] fimetarium</name>
    <dbReference type="NCBI Taxonomy" id="99656"/>
    <lineage>
        <taxon>Bacteria</taxon>
        <taxon>Bacillati</taxon>
        <taxon>Bacillota</taxon>
        <taxon>Clostridia</taxon>
        <taxon>Lachnospirales</taxon>
        <taxon>Lachnospiraceae</taxon>
    </lineage>
</organism>
<reference evidence="8 9" key="1">
    <citation type="submission" date="2016-10" db="EMBL/GenBank/DDBJ databases">
        <authorList>
            <person name="de Groot N.N."/>
        </authorList>
    </citation>
    <scope>NUCLEOTIDE SEQUENCE [LARGE SCALE GENOMIC DNA]</scope>
    <source>
        <strain evidence="8 9">DSM 9179</strain>
    </source>
</reference>
<dbReference type="Pfam" id="PF12698">
    <property type="entry name" value="ABC2_membrane_3"/>
    <property type="match status" value="1"/>
</dbReference>
<dbReference type="EMBL" id="FOJI01000006">
    <property type="protein sequence ID" value="SEW19604.1"/>
    <property type="molecule type" value="Genomic_DNA"/>
</dbReference>
<dbReference type="STRING" id="99656.SAMN05421659_106135"/>
<protein>
    <submittedName>
        <fullName evidence="8">ABC-2 type transport system permease protein</fullName>
    </submittedName>
</protein>
<keyword evidence="2" id="KW-1003">Cell membrane</keyword>
<dbReference type="GO" id="GO:0005886">
    <property type="term" value="C:plasma membrane"/>
    <property type="evidence" value="ECO:0007669"/>
    <property type="project" value="UniProtKB-SubCell"/>
</dbReference>
<dbReference type="GO" id="GO:0140359">
    <property type="term" value="F:ABC-type transporter activity"/>
    <property type="evidence" value="ECO:0007669"/>
    <property type="project" value="InterPro"/>
</dbReference>
<dbReference type="InterPro" id="IPR013525">
    <property type="entry name" value="ABC2_TM"/>
</dbReference>
<evidence type="ECO:0000256" key="2">
    <source>
        <dbReference type="ARBA" id="ARBA00022475"/>
    </source>
</evidence>
<evidence type="ECO:0000256" key="1">
    <source>
        <dbReference type="ARBA" id="ARBA00004651"/>
    </source>
</evidence>
<feature type="transmembrane region" description="Helical" evidence="6">
    <location>
        <begin position="266"/>
        <end position="290"/>
    </location>
</feature>
<evidence type="ECO:0000313" key="9">
    <source>
        <dbReference type="Proteomes" id="UP000199701"/>
    </source>
</evidence>
<evidence type="ECO:0000256" key="3">
    <source>
        <dbReference type="ARBA" id="ARBA00022692"/>
    </source>
</evidence>
<accession>A0A1I0PYH3</accession>
<sequence>MQVFKAFFKTVKRQLSSLFIYFGIFLALTIFLTNNGPSQLETTYKPTKVKIAVIDRDNTILSKSLYKYIDDNHTIVNIIDDKDTMADELFYQNVEYIVIINQGFQDKIKAGDSENVIESVKVPQSVSGEFVDNQINQYLKTLNIYVSSGYSVEDAAKSALDTSAISAQISLHKVSDTSNVRSSTYYFFAYIPYILICILTVGLGSILITFRKYDLNSRIQCSALSITKKNISLTLSSLLFSFSCWALFMVLAAIMYNSDFFSIKGLLYVCNSIVFLLVAMSIVYFISYFVESSSTLNMASNVLGLGLSFLGGIFVPLEYMSSGVVAFAKFLPTYWYVKANEIIDTYTGTSTQINTFLSYLGIEFIFALAIFSAALAASKVKKH</sequence>
<dbReference type="OrthoDB" id="9774039at2"/>
<evidence type="ECO:0000313" key="8">
    <source>
        <dbReference type="EMBL" id="SEW19604.1"/>
    </source>
</evidence>
<evidence type="ECO:0000256" key="4">
    <source>
        <dbReference type="ARBA" id="ARBA00022989"/>
    </source>
</evidence>
<keyword evidence="3 6" id="KW-0812">Transmembrane</keyword>
<comment type="subcellular location">
    <subcellularLocation>
        <location evidence="1">Cell membrane</location>
        <topology evidence="1">Multi-pass membrane protein</topology>
    </subcellularLocation>
</comment>
<feature type="domain" description="ABC-2 type transporter transmembrane" evidence="7">
    <location>
        <begin position="18"/>
        <end position="371"/>
    </location>
</feature>
<dbReference type="PANTHER" id="PTHR30294">
    <property type="entry name" value="MEMBRANE COMPONENT OF ABC TRANSPORTER YHHJ-RELATED"/>
    <property type="match status" value="1"/>
</dbReference>
<feature type="transmembrane region" description="Helical" evidence="6">
    <location>
        <begin position="356"/>
        <end position="377"/>
    </location>
</feature>
<evidence type="ECO:0000259" key="7">
    <source>
        <dbReference type="Pfam" id="PF12698"/>
    </source>
</evidence>
<dbReference type="Proteomes" id="UP000199701">
    <property type="component" value="Unassembled WGS sequence"/>
</dbReference>
<dbReference type="RefSeq" id="WP_092453293.1">
    <property type="nucleotide sequence ID" value="NZ_FOJI01000006.1"/>
</dbReference>
<keyword evidence="5 6" id="KW-0472">Membrane</keyword>
<feature type="transmembrane region" description="Helical" evidence="6">
    <location>
        <begin position="302"/>
        <end position="328"/>
    </location>
</feature>
<name>A0A1I0PYH3_9FIRM</name>
<evidence type="ECO:0000256" key="6">
    <source>
        <dbReference type="SAM" id="Phobius"/>
    </source>
</evidence>
<feature type="transmembrane region" description="Helical" evidence="6">
    <location>
        <begin position="15"/>
        <end position="33"/>
    </location>
</feature>
<keyword evidence="4 6" id="KW-1133">Transmembrane helix</keyword>